<dbReference type="AlphaFoldDB" id="A0A1J1I9C1"/>
<evidence type="ECO:0000256" key="5">
    <source>
        <dbReference type="ARBA" id="ARBA00023136"/>
    </source>
</evidence>
<dbReference type="OrthoDB" id="440385at2759"/>
<comment type="similarity">
    <text evidence="2">Belongs to the YIP1 family.</text>
</comment>
<proteinExistence type="inferred from homology"/>
<evidence type="ECO:0000256" key="4">
    <source>
        <dbReference type="ARBA" id="ARBA00022989"/>
    </source>
</evidence>
<dbReference type="STRING" id="568069.A0A1J1I9C1"/>
<reference evidence="7 8" key="1">
    <citation type="submission" date="2015-04" db="EMBL/GenBank/DDBJ databases">
        <authorList>
            <person name="Syromyatnikov M.Y."/>
            <person name="Popov V.N."/>
        </authorList>
    </citation>
    <scope>NUCLEOTIDE SEQUENCE [LARGE SCALE GENOMIC DNA]</scope>
</reference>
<dbReference type="Proteomes" id="UP000183832">
    <property type="component" value="Unassembled WGS sequence"/>
</dbReference>
<dbReference type="GO" id="GO:0006888">
    <property type="term" value="P:endoplasmic reticulum to Golgi vesicle-mediated transport"/>
    <property type="evidence" value="ECO:0007669"/>
    <property type="project" value="InterPro"/>
</dbReference>
<protein>
    <submittedName>
        <fullName evidence="7">CLUMA_CG010057, isoform A</fullName>
    </submittedName>
</protein>
<evidence type="ECO:0000256" key="3">
    <source>
        <dbReference type="ARBA" id="ARBA00022692"/>
    </source>
</evidence>
<dbReference type="PANTHER" id="PTHR21236">
    <property type="entry name" value="GOLGI MEMBRANE PROTEIN YIP1"/>
    <property type="match status" value="1"/>
</dbReference>
<dbReference type="GO" id="GO:0048280">
    <property type="term" value="P:vesicle fusion with Golgi apparatus"/>
    <property type="evidence" value="ECO:0007669"/>
    <property type="project" value="TreeGrafter"/>
</dbReference>
<organism evidence="7 8">
    <name type="scientific">Clunio marinus</name>
    <dbReference type="NCBI Taxonomy" id="568069"/>
    <lineage>
        <taxon>Eukaryota</taxon>
        <taxon>Metazoa</taxon>
        <taxon>Ecdysozoa</taxon>
        <taxon>Arthropoda</taxon>
        <taxon>Hexapoda</taxon>
        <taxon>Insecta</taxon>
        <taxon>Pterygota</taxon>
        <taxon>Neoptera</taxon>
        <taxon>Endopterygota</taxon>
        <taxon>Diptera</taxon>
        <taxon>Nematocera</taxon>
        <taxon>Chironomoidea</taxon>
        <taxon>Chironomidae</taxon>
        <taxon>Clunio</taxon>
    </lineage>
</organism>
<feature type="transmembrane region" description="Helical" evidence="6">
    <location>
        <begin position="245"/>
        <end position="262"/>
    </location>
</feature>
<keyword evidence="3 6" id="KW-0812">Transmembrane</keyword>
<name>A0A1J1I9C1_9DIPT</name>
<sequence>MATYDQQFPYGFEEYPQNLEFQNFESSPNNYQYNSSNLYPSSPFADAYASPNPSQIQPNIFTPTFETKNNELKDHLGYDEDEPPLLEELEINPTRIVEKSLAVLNPFHSKGLADDPEFFFKETDLAGPIGFYLALAFCLFLSDSGKDMFGYVYGLSLLSVMFMYVLMKLMSTTLNDVRNYISITSVASILGYSILPIVWLSVPGIFFSLNNKIGILLAGAAVLLSTTASSRIFCLMTGDQNQRFLIAYPCAVVYVIFTLLVLF</sequence>
<evidence type="ECO:0000313" key="8">
    <source>
        <dbReference type="Proteomes" id="UP000183832"/>
    </source>
</evidence>
<keyword evidence="8" id="KW-1185">Reference proteome</keyword>
<feature type="transmembrane region" description="Helical" evidence="6">
    <location>
        <begin position="213"/>
        <end position="233"/>
    </location>
</feature>
<evidence type="ECO:0000256" key="6">
    <source>
        <dbReference type="SAM" id="Phobius"/>
    </source>
</evidence>
<evidence type="ECO:0000256" key="2">
    <source>
        <dbReference type="ARBA" id="ARBA00010596"/>
    </source>
</evidence>
<accession>A0A1J1I9C1</accession>
<dbReference type="GO" id="GO:0016020">
    <property type="term" value="C:membrane"/>
    <property type="evidence" value="ECO:0007669"/>
    <property type="project" value="UniProtKB-SubCell"/>
</dbReference>
<keyword evidence="5 6" id="KW-0472">Membrane</keyword>
<comment type="subcellular location">
    <subcellularLocation>
        <location evidence="1">Membrane</location>
        <topology evidence="1">Multi-pass membrane protein</topology>
    </subcellularLocation>
</comment>
<gene>
    <name evidence="7" type="primary">similar to Protein YIPF5</name>
    <name evidence="7" type="ORF">CLUMA_CG010057</name>
</gene>
<dbReference type="GO" id="GO:0005802">
    <property type="term" value="C:trans-Golgi network"/>
    <property type="evidence" value="ECO:0007669"/>
    <property type="project" value="TreeGrafter"/>
</dbReference>
<feature type="transmembrane region" description="Helical" evidence="6">
    <location>
        <begin position="148"/>
        <end position="167"/>
    </location>
</feature>
<dbReference type="PANTHER" id="PTHR21236:SF2">
    <property type="entry name" value="PROTEIN YIPF"/>
    <property type="match status" value="1"/>
</dbReference>
<feature type="transmembrane region" description="Helical" evidence="6">
    <location>
        <begin position="125"/>
        <end position="142"/>
    </location>
</feature>
<evidence type="ECO:0000256" key="1">
    <source>
        <dbReference type="ARBA" id="ARBA00004141"/>
    </source>
</evidence>
<keyword evidence="4 6" id="KW-1133">Transmembrane helix</keyword>
<evidence type="ECO:0000313" key="7">
    <source>
        <dbReference type="EMBL" id="CRK96856.1"/>
    </source>
</evidence>
<dbReference type="EMBL" id="CVRI01000044">
    <property type="protein sequence ID" value="CRK96856.1"/>
    <property type="molecule type" value="Genomic_DNA"/>
</dbReference>
<dbReference type="InterPro" id="IPR045231">
    <property type="entry name" value="Yip1/4-like"/>
</dbReference>
<feature type="transmembrane region" description="Helical" evidence="6">
    <location>
        <begin position="179"/>
        <end position="201"/>
    </location>
</feature>